<dbReference type="InterPro" id="IPR000504">
    <property type="entry name" value="RRM_dom"/>
</dbReference>
<dbReference type="InterPro" id="IPR045071">
    <property type="entry name" value="BBP-like"/>
</dbReference>
<evidence type="ECO:0000256" key="2">
    <source>
        <dbReference type="ARBA" id="ARBA00022771"/>
    </source>
</evidence>
<feature type="region of interest" description="Disordered" evidence="7">
    <location>
        <begin position="1"/>
        <end position="219"/>
    </location>
</feature>
<dbReference type="InterPro" id="IPR036612">
    <property type="entry name" value="KH_dom_type_1_sf"/>
</dbReference>
<reference evidence="9 10" key="1">
    <citation type="journal article" date="2021" name="Comput. Struct. Biotechnol. J.">
        <title>De novo genome assembly of the potent medicinal plant Rehmannia glutinosa using nanopore technology.</title>
        <authorList>
            <person name="Ma L."/>
            <person name="Dong C."/>
            <person name="Song C."/>
            <person name="Wang X."/>
            <person name="Zheng X."/>
            <person name="Niu Y."/>
            <person name="Chen S."/>
            <person name="Feng W."/>
        </authorList>
    </citation>
    <scope>NUCLEOTIDE SEQUENCE [LARGE SCALE GENOMIC DNA]</scope>
    <source>
        <strain evidence="9">DH-2019</strain>
    </source>
</reference>
<feature type="compositionally biased region" description="Basic and acidic residues" evidence="7">
    <location>
        <begin position="1"/>
        <end position="21"/>
    </location>
</feature>
<evidence type="ECO:0000256" key="7">
    <source>
        <dbReference type="SAM" id="MobiDB-lite"/>
    </source>
</evidence>
<evidence type="ECO:0000259" key="8">
    <source>
        <dbReference type="PROSITE" id="PS50102"/>
    </source>
</evidence>
<dbReference type="EMBL" id="JABTTQ020000005">
    <property type="protein sequence ID" value="KAK6155727.1"/>
    <property type="molecule type" value="Genomic_DNA"/>
</dbReference>
<dbReference type="InterPro" id="IPR036875">
    <property type="entry name" value="Znf_CCHC_sf"/>
</dbReference>
<dbReference type="Pfam" id="PF00076">
    <property type="entry name" value="RRM_1"/>
    <property type="match status" value="1"/>
</dbReference>
<dbReference type="PANTHER" id="PTHR11208:SF45">
    <property type="entry name" value="SPLICING FACTOR 1"/>
    <property type="match status" value="1"/>
</dbReference>
<evidence type="ECO:0000256" key="4">
    <source>
        <dbReference type="ARBA" id="ARBA00022884"/>
    </source>
</evidence>
<dbReference type="SMART" id="SM00322">
    <property type="entry name" value="KH"/>
    <property type="match status" value="1"/>
</dbReference>
<keyword evidence="4 5" id="KW-0694">RNA-binding</keyword>
<gene>
    <name evidence="9" type="ORF">DH2020_009975</name>
</gene>
<evidence type="ECO:0000313" key="9">
    <source>
        <dbReference type="EMBL" id="KAK6155727.1"/>
    </source>
</evidence>
<evidence type="ECO:0000256" key="6">
    <source>
        <dbReference type="RuleBase" id="RU367126"/>
    </source>
</evidence>
<keyword evidence="6" id="KW-0747">Spliceosome</keyword>
<organism evidence="9 10">
    <name type="scientific">Rehmannia glutinosa</name>
    <name type="common">Chinese foxglove</name>
    <dbReference type="NCBI Taxonomy" id="99300"/>
    <lineage>
        <taxon>Eukaryota</taxon>
        <taxon>Viridiplantae</taxon>
        <taxon>Streptophyta</taxon>
        <taxon>Embryophyta</taxon>
        <taxon>Tracheophyta</taxon>
        <taxon>Spermatophyta</taxon>
        <taxon>Magnoliopsida</taxon>
        <taxon>eudicotyledons</taxon>
        <taxon>Gunneridae</taxon>
        <taxon>Pentapetalae</taxon>
        <taxon>asterids</taxon>
        <taxon>lamiids</taxon>
        <taxon>Lamiales</taxon>
        <taxon>Orobanchaceae</taxon>
        <taxon>Rehmannieae</taxon>
        <taxon>Rehmannia</taxon>
    </lineage>
</organism>
<proteinExistence type="inferred from homology"/>
<comment type="caution">
    <text evidence="9">The sequence shown here is derived from an EMBL/GenBank/DDBJ whole genome shotgun (WGS) entry which is preliminary data.</text>
</comment>
<sequence length="717" mass="79913">MDCDPYRQHCNADNENNKENNGEEICQESDEDPEEMMEDEPEEDPEEEVYVESDEDPEEEIEEEPEEDPEEIDGESEEDPEEEIVEEEDSEDDKNEESDEEELEVENSHLSSAMSGGMGSKDLGNELIDNPEDGRGKKVAEKIGNEPDGTSVVRKSDDESRLVKVIANGECTSKQQEHGGSSGKRRQSRWDIKQEGETPQIDGTSKRRKTRWENNDSQNGLFDPSGFINLLELSRDPHIIRLRMRLTEINKKLQSPEIVDERPAGERSPSPEPVYNNLGIRINTRDARIRKKLTDERTNIISKLASAKLTVEPAKEKSKKFVKKLFVPVKEYPTYNFIGLILGPKGNTQKKMEKETGAKIFIRGKGSGDSESDDEDLHVRVEATNKQSLNAAAAMVEKLLIPVADGKNDHKRAQLQELAKLRGTYNDTNTCELCKEQGHRKYACPLQDSTFKAVCCDLCGSFGHPTSNCTLSKSNKEVDPANLYVSYLPPAIDDKRLKELFLPFGRIERTAVMKDLTTGLSKGYGFVKYENPSDAAAAVMYMNGYKMDGRILTVRVAGPKPVPGPVNSGHVPIHSLHAAVPSSILGQTSCVYRPAISMLPEAPFSTLNNQSSYFPPPSSYPGHNINVARTEAVVNVPPFVMSSTVDPRMTSNVSSGYDFCDKIPNSIPNSVSHFPGHPDYPGSQFKSYFTTPGMIENQNQMTETQRKSSFWLGSGFP</sequence>
<keyword evidence="2 6" id="KW-0863">Zinc-finger</keyword>
<name>A0ABR0X9S9_REHGL</name>
<dbReference type="Gene3D" id="3.30.1370.10">
    <property type="entry name" value="K Homology domain, type 1"/>
    <property type="match status" value="1"/>
</dbReference>
<evidence type="ECO:0000313" key="10">
    <source>
        <dbReference type="Proteomes" id="UP001318860"/>
    </source>
</evidence>
<keyword evidence="1 6" id="KW-0479">Metal-binding</keyword>
<dbReference type="InterPro" id="IPR055256">
    <property type="entry name" value="KH_1_KHDC4/BBP-like"/>
</dbReference>
<dbReference type="Gene3D" id="3.30.70.330">
    <property type="match status" value="1"/>
</dbReference>
<dbReference type="PROSITE" id="PS50084">
    <property type="entry name" value="KH_TYPE_1"/>
    <property type="match status" value="1"/>
</dbReference>
<feature type="compositionally biased region" description="Basic and acidic residues" evidence="7">
    <location>
        <begin position="132"/>
        <end position="145"/>
    </location>
</feature>
<protein>
    <recommendedName>
        <fullName evidence="6">Branchpoint-bridging protein</fullName>
    </recommendedName>
</protein>
<dbReference type="SUPFAM" id="SSF57756">
    <property type="entry name" value="Retrovirus zinc finger-like domains"/>
    <property type="match status" value="1"/>
</dbReference>
<evidence type="ECO:0000256" key="5">
    <source>
        <dbReference type="PROSITE-ProRule" id="PRU00176"/>
    </source>
</evidence>
<keyword evidence="6" id="KW-0508">mRNA splicing</keyword>
<comment type="subcellular location">
    <subcellularLocation>
        <location evidence="6">Nucleus</location>
    </subcellularLocation>
</comment>
<feature type="domain" description="RRM" evidence="8">
    <location>
        <begin position="481"/>
        <end position="559"/>
    </location>
</feature>
<dbReference type="Gene3D" id="4.10.60.10">
    <property type="entry name" value="Zinc finger, CCHC-type"/>
    <property type="match status" value="1"/>
</dbReference>
<keyword evidence="10" id="KW-1185">Reference proteome</keyword>
<comment type="similarity">
    <text evidence="6">Belongs to the BBP/SF1 family.</text>
</comment>
<dbReference type="Gene3D" id="6.10.140.1790">
    <property type="match status" value="1"/>
</dbReference>
<dbReference type="Proteomes" id="UP001318860">
    <property type="component" value="Unassembled WGS sequence"/>
</dbReference>
<dbReference type="InterPro" id="IPR047086">
    <property type="entry name" value="SF1-HH_sf"/>
</dbReference>
<evidence type="ECO:0000256" key="3">
    <source>
        <dbReference type="ARBA" id="ARBA00022833"/>
    </source>
</evidence>
<keyword evidence="3 6" id="KW-0862">Zinc</keyword>
<keyword evidence="6" id="KW-0507">mRNA processing</keyword>
<accession>A0ABR0X9S9</accession>
<dbReference type="Pfam" id="PF22675">
    <property type="entry name" value="KH-I_KHDC4-BBP"/>
    <property type="match status" value="1"/>
</dbReference>
<dbReference type="SMART" id="SM00360">
    <property type="entry name" value="RRM"/>
    <property type="match status" value="1"/>
</dbReference>
<evidence type="ECO:0000256" key="1">
    <source>
        <dbReference type="ARBA" id="ARBA00022723"/>
    </source>
</evidence>
<dbReference type="SUPFAM" id="SSF54791">
    <property type="entry name" value="Eukaryotic type KH-domain (KH-domain type I)"/>
    <property type="match status" value="1"/>
</dbReference>
<feature type="compositionally biased region" description="Acidic residues" evidence="7">
    <location>
        <begin position="25"/>
        <end position="105"/>
    </location>
</feature>
<dbReference type="InterPro" id="IPR012677">
    <property type="entry name" value="Nucleotide-bd_a/b_plait_sf"/>
</dbReference>
<comment type="function">
    <text evidence="6">Necessary for the splicing of pre-mRNA. Has a role in the recognition of the branch site (5'-UACUAAC-3'), the pyrimidine tract and the 3'-splice site at the 3'-end of introns.</text>
</comment>
<dbReference type="PROSITE" id="PS50102">
    <property type="entry name" value="RRM"/>
    <property type="match status" value="1"/>
</dbReference>
<dbReference type="PANTHER" id="PTHR11208">
    <property type="entry name" value="RNA-BINDING PROTEIN RELATED"/>
    <property type="match status" value="1"/>
</dbReference>
<dbReference type="Pfam" id="PF16275">
    <property type="entry name" value="SF1-HH"/>
    <property type="match status" value="1"/>
</dbReference>
<keyword evidence="6" id="KW-0539">Nucleus</keyword>
<dbReference type="InterPro" id="IPR032570">
    <property type="entry name" value="SF1-HH"/>
</dbReference>
<dbReference type="InterPro" id="IPR004087">
    <property type="entry name" value="KH_dom"/>
</dbReference>
<dbReference type="InterPro" id="IPR035979">
    <property type="entry name" value="RBD_domain_sf"/>
</dbReference>
<dbReference type="SUPFAM" id="SSF54928">
    <property type="entry name" value="RNA-binding domain, RBD"/>
    <property type="match status" value="1"/>
</dbReference>